<feature type="signal peptide" evidence="5">
    <location>
        <begin position="1"/>
        <end position="23"/>
    </location>
</feature>
<dbReference type="Proteomes" id="UP000676601">
    <property type="component" value="Unassembled WGS sequence"/>
</dbReference>
<feature type="domain" description="SLH" evidence="6">
    <location>
        <begin position="1759"/>
        <end position="1822"/>
    </location>
</feature>
<dbReference type="InterPro" id="IPR025883">
    <property type="entry name" value="Cadherin-like_domain"/>
</dbReference>
<feature type="compositionally biased region" description="Gly residues" evidence="4">
    <location>
        <begin position="1502"/>
        <end position="1539"/>
    </location>
</feature>
<accession>A0ABQ4LKA4</accession>
<dbReference type="NCBIfam" id="NF012211">
    <property type="entry name" value="tand_rpt_95"/>
    <property type="match status" value="3"/>
</dbReference>
<dbReference type="InterPro" id="IPR013783">
    <property type="entry name" value="Ig-like_fold"/>
</dbReference>
<evidence type="ECO:0000256" key="3">
    <source>
        <dbReference type="ARBA" id="ARBA00022729"/>
    </source>
</evidence>
<name>A0ABQ4LKA4_9BACL</name>
<dbReference type="NCBIfam" id="NF033679">
    <property type="entry name" value="DNRLRE_dom"/>
    <property type="match status" value="1"/>
</dbReference>
<feature type="domain" description="SLH" evidence="6">
    <location>
        <begin position="1823"/>
        <end position="1882"/>
    </location>
</feature>
<dbReference type="InterPro" id="IPR001119">
    <property type="entry name" value="SLH_dom"/>
</dbReference>
<feature type="domain" description="SLH" evidence="6">
    <location>
        <begin position="1883"/>
        <end position="1946"/>
    </location>
</feature>
<dbReference type="InterPro" id="IPR051465">
    <property type="entry name" value="Cell_Envelope_Struct_Comp"/>
</dbReference>
<dbReference type="InterPro" id="IPR032179">
    <property type="entry name" value="Cry22Aa_Ig-like"/>
</dbReference>
<comment type="caution">
    <text evidence="7">The sequence shown here is derived from an EMBL/GenBank/DDBJ whole genome shotgun (WGS) entry which is preliminary data.</text>
</comment>
<dbReference type="PANTHER" id="PTHR43308">
    <property type="entry name" value="OUTER MEMBRANE PROTEIN ALPHA-RELATED"/>
    <property type="match status" value="1"/>
</dbReference>
<dbReference type="InterPro" id="IPR055372">
    <property type="entry name" value="CBM96"/>
</dbReference>
<feature type="region of interest" description="Disordered" evidence="4">
    <location>
        <begin position="656"/>
        <end position="677"/>
    </location>
</feature>
<comment type="subcellular location">
    <subcellularLocation>
        <location evidence="1">Secreted</location>
    </subcellularLocation>
</comment>
<feature type="region of interest" description="Disordered" evidence="4">
    <location>
        <begin position="1495"/>
        <end position="1543"/>
    </location>
</feature>
<dbReference type="Pfam" id="PF24517">
    <property type="entry name" value="CBM96"/>
    <property type="match status" value="1"/>
</dbReference>
<evidence type="ECO:0000256" key="4">
    <source>
        <dbReference type="SAM" id="MobiDB-lite"/>
    </source>
</evidence>
<evidence type="ECO:0000256" key="1">
    <source>
        <dbReference type="ARBA" id="ARBA00004613"/>
    </source>
</evidence>
<protein>
    <recommendedName>
        <fullName evidence="6">SLH domain-containing protein</fullName>
    </recommendedName>
</protein>
<reference evidence="7 8" key="1">
    <citation type="submission" date="2021-03" db="EMBL/GenBank/DDBJ databases">
        <title>Antimicrobial resistance genes in bacteria isolated from Japanese honey, and their potential for conferring macrolide and lincosamide resistance in the American foulbrood pathogen Paenibacillus larvae.</title>
        <authorList>
            <person name="Okamoto M."/>
            <person name="Kumagai M."/>
            <person name="Kanamori H."/>
            <person name="Takamatsu D."/>
        </authorList>
    </citation>
    <scope>NUCLEOTIDE SEQUENCE [LARGE SCALE GENOMIC DNA]</scope>
    <source>
        <strain evidence="7 8">J21TS7</strain>
    </source>
</reference>
<evidence type="ECO:0000313" key="7">
    <source>
        <dbReference type="EMBL" id="GIO56670.1"/>
    </source>
</evidence>
<proteinExistence type="predicted"/>
<keyword evidence="2" id="KW-0964">Secreted</keyword>
<evidence type="ECO:0000256" key="2">
    <source>
        <dbReference type="ARBA" id="ARBA00022525"/>
    </source>
</evidence>
<keyword evidence="3 5" id="KW-0732">Signal</keyword>
<dbReference type="Pfam" id="PF17963">
    <property type="entry name" value="Big_9"/>
    <property type="match status" value="3"/>
</dbReference>
<feature type="chain" id="PRO_5047480634" description="SLH domain-containing protein" evidence="5">
    <location>
        <begin position="24"/>
        <end position="1988"/>
    </location>
</feature>
<sequence>MKKRATMLAVSTMLLLSPQMALPHSVSADAGPVSLTPSADALWDQTGYYPDLAELFVGNSDQEFGDERAAIAFDLSSYAGMNVGSAKLMIYINQVIDTDADTLSVPSINLYGLKDSTKPDSWGTDYPGLNKDNDKVQIFTKVLDPQKDTGPLEIDVTPFVQEQMRENHPSLTFLLEGNGKSRMEFTFLTMEASLNKPQLTLELSSNSKPPVVSNPSLTVDEDTMLTGGLVLTPDPSEPAETPVTHFKIGGITGGKLYLQDGTTEIPNNSFITREQGEAGLRFLPDPNANSSNGTFSFNAYSSQDINGTGLSPATSVNITVNQVNDAPTASDDTLSPFEEGSGPITIPVGALTGNDSVGPDNESDQKLSLSLIPDSEVGGTAVLSDSNVIFTPTPGFRGEASFRYKVTDHGKTGSIEDPKESGEATVSFNIEARADKPSVIGSSTQEDTMTSTGLVITPGNDGGATANFYKITSITGGTLYKANGTTLISNDDGFITTAEGAAGLKFKPDADASGTTGFGFTVQAAPFSDGNKLSDPVTVSIPVSEVNDPPVAVNDVLEQDIAEEDKVVKIPISELLSNDSKGASNESGQTLSIVPDSLTAAHGTAVLDGDSIVFTPAPNYFGPAEISYTVTDNGTTDGSPDPKTAPAKVSFTIQPVADEPSVTDAETTEDNQTSNGLVISGNSLDGAEVNYFKITGIQGGTLYKNDGTVPISNGDFITASEGQAGLKFTPGENANSPYGDKFSFMVQAAVDKSDAGLSEAVSANITVSEENDDPVAVDDVRPDINEDAGEVRIPIDELLANDSKGASNEDDQELSLEPIVNTAVGGTVTLEGKVVVFKPTKDYSGSAGFTYKITDNGTKAGAPDYKSAEANVSFNVKSVADQPIVTDASTTEDKQTDNGLEIRPNAADGTDVRFFKISSINGGTLYRNDGVTSIEDGSFIPVSAGEAGLKFTPAKDANSAAADTFSIRVQAALDDQGTGLSEAAQANITVTEVNDQPNLKDDDLGSIEENSGEKVISFESLLVNDTKGADNEFGQTLKITDVGHPTGGTVRFNDDKSAIIFTPAINYRGAASFEYTVTDDGKTDGALDPQSATATVNLTVNARADKPTVTPASTAEDTQTKNGLVITPTSAGGAVTNYFKISGITGGTLYQQNGQTPILDGDFITVSEGGAGLKFTPNPDAHGTTGFGFLIQAALDTNGSLLSDAVTATVAVTEVNDAPVAQDDNMPKVKKGTGKVIIPFPDLTGNDSAGPLDESQHQTLSVVDVADPVGGDVSIVDDHVKFIPDPAFSGKASFTYVVVDNGQTDGSDDFQTASAQASFDILDEDQPVITLNGDSTIYLPKGQTYDEPGYSAYDEVDKDLTDGVVVTGSVDSDTLGTYILHYNVADSSGNPAPEETRTVQVVSSNLSSLTVGGYSISPAFDPDKREYTLNVPSSEKTVTVAAIAADPSATLVMNGFPQGSSGSQTVNLKVGSNEVTIVVTAQGGSTRTYTLQINRQASGNGNDNGNGSGNNGNGNSNGNGNGSSNGSGNGGGNGNGHGNGTRQAKVITDQDNANGIVQVDITRATNASGKVVDSVALKGTKVDEVVANAAGDKSKVARIVIDDIPGQPADEVAVSVSAEAVGKLNKAGLSLVIEAEGARITLPAGTVNQLNSDGKDLYFRVVPVRQSGAAQEIKDRVIDAKELQQYVRNSGTRAVGQPMTIETNYADRQTKVMFPLTGIDISADPQQQAAFLNGLAIFVEHSDGQKEVKTGELVYENGKPIGLEIRVEKFSTFTFISTDADYQTYVHYISGYPDGTFRPAAPITRAEMAALIARQMQLSDSASADAYPDLAATHWAAKAVLELTAAGIVSGDDQGRFKPEQGVTRAEMATIAARLKGLEPSAVGSGFKDVARGHWASQAITAMQQAGLMAGFEDGTFRPAQQLTRAEAVSVVNRLFGRPLLKGQKLSVWPDVPASNWAAADIESASNDIQVLKDGSVRIEDADAKEVQ</sequence>
<dbReference type="PANTHER" id="PTHR43308:SF5">
    <property type="entry name" value="S-LAYER PROTEIN _ PEPTIDOGLYCAN ENDO-BETA-N-ACETYLGLUCOSAMINIDASE"/>
    <property type="match status" value="1"/>
</dbReference>
<dbReference type="Pfam" id="PF00395">
    <property type="entry name" value="SLH"/>
    <property type="match status" value="3"/>
</dbReference>
<evidence type="ECO:0000259" key="6">
    <source>
        <dbReference type="PROSITE" id="PS51272"/>
    </source>
</evidence>
<dbReference type="InterPro" id="IPR041690">
    <property type="entry name" value="Cadherin_5"/>
</dbReference>
<dbReference type="Pfam" id="PF12733">
    <property type="entry name" value="Cadherin-like"/>
    <property type="match status" value="1"/>
</dbReference>
<keyword evidence="8" id="KW-1185">Reference proteome</keyword>
<dbReference type="Pfam" id="PF17892">
    <property type="entry name" value="Cadherin_5"/>
    <property type="match status" value="2"/>
</dbReference>
<dbReference type="Gene3D" id="2.60.40.3440">
    <property type="match status" value="4"/>
</dbReference>
<dbReference type="Gene3D" id="2.60.40.2810">
    <property type="match status" value="1"/>
</dbReference>
<dbReference type="PROSITE" id="PS51272">
    <property type="entry name" value="SLH"/>
    <property type="match status" value="3"/>
</dbReference>
<organism evidence="7 8">
    <name type="scientific">Paenibacillus cineris</name>
    <dbReference type="NCBI Taxonomy" id="237530"/>
    <lineage>
        <taxon>Bacteria</taxon>
        <taxon>Bacillati</taxon>
        <taxon>Bacillota</taxon>
        <taxon>Bacilli</taxon>
        <taxon>Bacillales</taxon>
        <taxon>Paenibacillaceae</taxon>
        <taxon>Paenibacillus</taxon>
    </lineage>
</organism>
<dbReference type="EMBL" id="BORU01000003">
    <property type="protein sequence ID" value="GIO56670.1"/>
    <property type="molecule type" value="Genomic_DNA"/>
</dbReference>
<gene>
    <name evidence="7" type="ORF">J21TS7_49880</name>
</gene>
<evidence type="ECO:0000256" key="5">
    <source>
        <dbReference type="SAM" id="SignalP"/>
    </source>
</evidence>
<dbReference type="Gene3D" id="2.60.40.10">
    <property type="entry name" value="Immunoglobulins"/>
    <property type="match status" value="1"/>
</dbReference>
<dbReference type="Pfam" id="PF16403">
    <property type="entry name" value="Bact_surface_Ig-like"/>
    <property type="match status" value="1"/>
</dbReference>
<evidence type="ECO:0000313" key="8">
    <source>
        <dbReference type="Proteomes" id="UP000676601"/>
    </source>
</evidence>